<keyword evidence="2" id="KW-1185">Reference proteome</keyword>
<evidence type="ECO:0000313" key="1">
    <source>
        <dbReference type="EMBL" id="NGZ87710.1"/>
    </source>
</evidence>
<dbReference type="RefSeq" id="WP_166107834.1">
    <property type="nucleotide sequence ID" value="NZ_JAADJT010000014.1"/>
</dbReference>
<protein>
    <recommendedName>
        <fullName evidence="3">DUF3303 domain-containing protein</fullName>
    </recommendedName>
</protein>
<evidence type="ECO:0000313" key="2">
    <source>
        <dbReference type="Proteomes" id="UP000666369"/>
    </source>
</evidence>
<gene>
    <name evidence="1" type="ORF">GW587_26055</name>
</gene>
<dbReference type="EMBL" id="JAADJT010000014">
    <property type="protein sequence ID" value="NGZ87710.1"/>
    <property type="molecule type" value="Genomic_DNA"/>
</dbReference>
<sequence>MMNEYWDDWQREALAAGVKPALAKLGMEVMKTHKKNRWPKHFLGRMDDGPMMIEMCLEEPDETELLFIENLHPYDEKLIAATKKRLCFD</sequence>
<name>A0ABX0FT55_9BURK</name>
<dbReference type="Proteomes" id="UP000666369">
    <property type="component" value="Unassembled WGS sequence"/>
</dbReference>
<proteinExistence type="predicted"/>
<comment type="caution">
    <text evidence="1">The sequence shown here is derived from an EMBL/GenBank/DDBJ whole genome shotgun (WGS) entry which is preliminary data.</text>
</comment>
<accession>A0ABX0FT55</accession>
<organism evidence="1 2">
    <name type="scientific">Duganella aceris</name>
    <dbReference type="NCBI Taxonomy" id="2703883"/>
    <lineage>
        <taxon>Bacteria</taxon>
        <taxon>Pseudomonadati</taxon>
        <taxon>Pseudomonadota</taxon>
        <taxon>Betaproteobacteria</taxon>
        <taxon>Burkholderiales</taxon>
        <taxon>Oxalobacteraceae</taxon>
        <taxon>Telluria group</taxon>
        <taxon>Duganella</taxon>
    </lineage>
</organism>
<evidence type="ECO:0008006" key="3">
    <source>
        <dbReference type="Google" id="ProtNLM"/>
    </source>
</evidence>
<reference evidence="2" key="1">
    <citation type="submission" date="2023-07" db="EMBL/GenBank/DDBJ databases">
        <title>Duganella aceri sp. nov., isolated from tree sap.</title>
        <authorList>
            <person name="Kim I.S."/>
        </authorList>
    </citation>
    <scope>NUCLEOTIDE SEQUENCE [LARGE SCALE GENOMIC DNA]</scope>
    <source>
        <strain evidence="2">SAP-35</strain>
    </source>
</reference>